<dbReference type="PANTHER" id="PTHR33112:SF16">
    <property type="entry name" value="HETEROKARYON INCOMPATIBILITY DOMAIN-CONTAINING PROTEIN"/>
    <property type="match status" value="1"/>
</dbReference>
<reference evidence="4" key="4">
    <citation type="submission" date="2017-01" db="UniProtKB">
        <authorList>
            <consortium name="EnsemblFungi"/>
        </authorList>
    </citation>
    <scope>IDENTIFICATION</scope>
    <source>
        <strain evidence="4">PH-1 / ATCC MYA-4620 / FGSC 9075 / NRRL 31084</strain>
    </source>
</reference>
<sequence>MSIESNKLDNIHTETTVLDKPCKFCKVLELDDALYGGEIKNNGNRETFVDFGEVAETKQDRITNSGWRVAMAIKAMSFLRPNNDVDAPRTVAKTELRLSYPRRDRLPDLQAIGDTASTGCVFCKVLRSDLRAAWETTEAKWGDEREEEKDRDDESEEQSTMEHEAEDMNADLEDEDDQQEFEKKGNEEIAKDAQFANTEAQTSKADLVITEMIYKLREYGAADDRPQRTWLDALYVFFTIQYQGKKRNYIFDDAASSKANIALDLCTSWLQIRGQPFMSDPLSPVSLRRMNELIQLSEKEQPVKVVKNSFLPTRLLDVQASCPSGLRLVITETDPDVYTLDASQRRYAALSYCWGSGDAALKQLKTTKDVLQKHLSEVPMDKVPQTVVDSIRVCRALGLQYLWVDALCILQGDREDWSKESFQMSNIYENSYLTLCVVQGDSCSSGFLRKDHNPPNVRVKFQSKLDSSISGNITLRMLHPPPTTLRRCTKEFGKYSRIDDEPGNSDLESASWGTRGWTFQEDQLAPRKVFFGNLMFHVSRGSKLEAADSSTVEHFRFIDTMGSLEQGLETWYSMITDYSKRVLSFEQDKFPAIAALARHFSERFEGQRYMAGLWESDIHKGLLWTSTSEWKEFDEYQRLVPKEYTAPSWSWARRPLRLDWVLIGDENPKSELIVRGSDVVTEEHNKFGRISKGRLLLTARKFKPTTRRNGKIGIKHSDALWKFMNSRPFNYMLQSKNNEYMAKIRFDWDSQSSLNDDGYPRGPMNDISLILTASIFPGNDWMLKSDDLADDQELLLGIVVIPSTEEHGAYEKIGLFFTEDRGEGGRKFWKDIPMQDLVLV</sequence>
<evidence type="ECO:0000313" key="5">
    <source>
        <dbReference type="Proteomes" id="UP000070720"/>
    </source>
</evidence>
<dbReference type="EMBL" id="HG970333">
    <property type="protein sequence ID" value="CEF78070.1"/>
    <property type="molecule type" value="Genomic_DNA"/>
</dbReference>
<dbReference type="PANTHER" id="PTHR33112">
    <property type="entry name" value="DOMAIN PROTEIN, PUTATIVE-RELATED"/>
    <property type="match status" value="1"/>
</dbReference>
<dbReference type="eggNOG" id="ENOG502SNKA">
    <property type="taxonomic scope" value="Eukaryota"/>
</dbReference>
<evidence type="ECO:0000256" key="1">
    <source>
        <dbReference type="SAM" id="MobiDB-lite"/>
    </source>
</evidence>
<evidence type="ECO:0000313" key="4">
    <source>
        <dbReference type="EnsemblFungi" id="CEF78070"/>
    </source>
</evidence>
<keyword evidence="5" id="KW-1185">Reference proteome</keyword>
<dbReference type="Pfam" id="PF06985">
    <property type="entry name" value="HET"/>
    <property type="match status" value="1"/>
</dbReference>
<dbReference type="VEuPathDB" id="FungiDB:FGRAMPH1_01G12535"/>
<proteinExistence type="predicted"/>
<name>A0A098DHZ1_GIBZE</name>
<dbReference type="EnsemblFungi" id="CEF78070">
    <property type="protein sequence ID" value="CEF78070"/>
    <property type="gene ID" value="FGRRES_03299_M"/>
</dbReference>
<accession>A0A098DHZ1</accession>
<reference evidence="4 5" key="2">
    <citation type="journal article" date="2010" name="Nature">
        <title>Comparative genomics reveals mobile pathogenicity chromosomes in Fusarium.</title>
        <authorList>
            <person name="Ma L.J."/>
            <person name="van der Does H.C."/>
            <person name="Borkovich K.A."/>
            <person name="Coleman J.J."/>
            <person name="Daboussi M.J."/>
            <person name="Di Pietro A."/>
            <person name="Dufresne M."/>
            <person name="Freitag M."/>
            <person name="Grabherr M."/>
            <person name="Henrissat B."/>
            <person name="Houterman P.M."/>
            <person name="Kang S."/>
            <person name="Shim W.B."/>
            <person name="Woloshuk C."/>
            <person name="Xie X."/>
            <person name="Xu J.R."/>
            <person name="Antoniw J."/>
            <person name="Baker S.E."/>
            <person name="Bluhm B.H."/>
            <person name="Breakspear A."/>
            <person name="Brown D.W."/>
            <person name="Butchko R.A."/>
            <person name="Chapman S."/>
            <person name="Coulson R."/>
            <person name="Coutinho P.M."/>
            <person name="Danchin E.G."/>
            <person name="Diener A."/>
            <person name="Gale L.R."/>
            <person name="Gardiner D.M."/>
            <person name="Goff S."/>
            <person name="Hammond-Kosack K.E."/>
            <person name="Hilburn K."/>
            <person name="Hua-Van A."/>
            <person name="Jonkers W."/>
            <person name="Kazan K."/>
            <person name="Kodira C.D."/>
            <person name="Koehrsen M."/>
            <person name="Kumar L."/>
            <person name="Lee Y.H."/>
            <person name="Li L."/>
            <person name="Manners J.M."/>
            <person name="Miranda-Saavedra D."/>
            <person name="Mukherjee M."/>
            <person name="Park G."/>
            <person name="Park J."/>
            <person name="Park S.Y."/>
            <person name="Proctor R.H."/>
            <person name="Regev A."/>
            <person name="Ruiz-Roldan M.C."/>
            <person name="Sain D."/>
            <person name="Sakthikumar S."/>
            <person name="Sykes S."/>
            <person name="Schwartz D.C."/>
            <person name="Turgeon B.G."/>
            <person name="Wapinski I."/>
            <person name="Yoder O."/>
            <person name="Young S."/>
            <person name="Zeng Q."/>
            <person name="Zhou S."/>
            <person name="Galagan J."/>
            <person name="Cuomo C.A."/>
            <person name="Kistler H.C."/>
            <person name="Rep M."/>
        </authorList>
    </citation>
    <scope>GENOME REANNOTATION</scope>
    <source>
        <strain evidence="5">ATCC MYA-4620 / CBS 123657 / FGSC 9075 / NRRL 31084 / PH-1</strain>
        <strain evidence="4">PH-1 / ATCC MYA-4620 / FGSC 9075 / NRRL 31084</strain>
    </source>
</reference>
<dbReference type="Proteomes" id="UP000070720">
    <property type="component" value="Chromosome 2"/>
</dbReference>
<dbReference type="InParanoid" id="A0A098DHZ1"/>
<gene>
    <name evidence="3" type="ORF">FGRAMPH1_01T12535</name>
</gene>
<feature type="compositionally biased region" description="Acidic residues" evidence="1">
    <location>
        <begin position="144"/>
        <end position="179"/>
    </location>
</feature>
<feature type="domain" description="Heterokaryon incompatibility" evidence="2">
    <location>
        <begin position="347"/>
        <end position="521"/>
    </location>
</feature>
<evidence type="ECO:0000259" key="2">
    <source>
        <dbReference type="Pfam" id="PF06985"/>
    </source>
</evidence>
<organism evidence="3 5">
    <name type="scientific">Gibberella zeae (strain ATCC MYA-4620 / CBS 123657 / FGSC 9075 / NRRL 31084 / PH-1)</name>
    <name type="common">Wheat head blight fungus</name>
    <name type="synonym">Fusarium graminearum</name>
    <dbReference type="NCBI Taxonomy" id="229533"/>
    <lineage>
        <taxon>Eukaryota</taxon>
        <taxon>Fungi</taxon>
        <taxon>Dikarya</taxon>
        <taxon>Ascomycota</taxon>
        <taxon>Pezizomycotina</taxon>
        <taxon>Sordariomycetes</taxon>
        <taxon>Hypocreomycetidae</taxon>
        <taxon>Hypocreales</taxon>
        <taxon>Nectriaceae</taxon>
        <taxon>Fusarium</taxon>
    </lineage>
</organism>
<evidence type="ECO:0000313" key="3">
    <source>
        <dbReference type="EMBL" id="CEF78070.1"/>
    </source>
</evidence>
<feature type="region of interest" description="Disordered" evidence="1">
    <location>
        <begin position="139"/>
        <end position="184"/>
    </location>
</feature>
<reference evidence="3 5" key="3">
    <citation type="journal article" date="2015" name="BMC Genomics">
        <title>The completed genome sequence of the pathogenic ascomycete fungus Fusarium graminearum.</title>
        <authorList>
            <person name="King R."/>
            <person name="Urban M."/>
            <person name="Hammond-Kosack M.C."/>
            <person name="Hassani-Pak K."/>
            <person name="Hammond-Kosack K.E."/>
        </authorList>
    </citation>
    <scope>NUCLEOTIDE SEQUENCE [LARGE SCALE GENOMIC DNA]</scope>
    <source>
        <strain evidence="5">ATCC MYA-4620 / CBS 123657 / FGSC 9075 / NRRL 31084 / PH-1</strain>
        <strain evidence="3">PH-1</strain>
    </source>
</reference>
<accession>A0A0E0S3J5</accession>
<dbReference type="InterPro" id="IPR010730">
    <property type="entry name" value="HET"/>
</dbReference>
<dbReference type="AlphaFoldDB" id="A0A098DHZ1"/>
<reference evidence="4 5" key="1">
    <citation type="journal article" date="2007" name="Science">
        <title>The Fusarium graminearum genome reveals a link between localized polymorphism and pathogen specialization.</title>
        <authorList>
            <person name="Cuomo C.A."/>
            <person name="Gueldener U."/>
            <person name="Xu J.-R."/>
            <person name="Trail F."/>
            <person name="Turgeon B.G."/>
            <person name="Di Pietro A."/>
            <person name="Walton J.D."/>
            <person name="Ma L.-J."/>
            <person name="Baker S.E."/>
            <person name="Rep M."/>
            <person name="Adam G."/>
            <person name="Antoniw J."/>
            <person name="Baldwin T."/>
            <person name="Calvo S.E."/>
            <person name="Chang Y.-L."/>
            <person name="DeCaprio D."/>
            <person name="Gale L.R."/>
            <person name="Gnerre S."/>
            <person name="Goswami R.S."/>
            <person name="Hammond-Kosack K."/>
            <person name="Harris L.J."/>
            <person name="Hilburn K."/>
            <person name="Kennell J.C."/>
            <person name="Kroken S."/>
            <person name="Magnuson J.K."/>
            <person name="Mannhaupt G."/>
            <person name="Mauceli E.W."/>
            <person name="Mewes H.-W."/>
            <person name="Mitterbauer R."/>
            <person name="Muehlbauer G."/>
            <person name="Muensterkoetter M."/>
            <person name="Nelson D."/>
            <person name="O'Donnell K."/>
            <person name="Ouellet T."/>
            <person name="Qi W."/>
            <person name="Quesneville H."/>
            <person name="Roncero M.I.G."/>
            <person name="Seong K.-Y."/>
            <person name="Tetko I.V."/>
            <person name="Urban M."/>
            <person name="Waalwijk C."/>
            <person name="Ward T.J."/>
            <person name="Yao J."/>
            <person name="Birren B.W."/>
            <person name="Kistler H.C."/>
        </authorList>
    </citation>
    <scope>NUCLEOTIDE SEQUENCE [LARGE SCALE GENOMIC DNA]</scope>
    <source>
        <strain evidence="5">ATCC MYA-4620 / CBS 123657 / FGSC 9075 / NRRL 31084 / PH-1</strain>
        <strain evidence="4">PH-1 / ATCC MYA-4620 / FGSC 9075 / NRRL 31084</strain>
    </source>
</reference>
<dbReference type="STRING" id="229533.A0A098DHZ1"/>
<protein>
    <submittedName>
        <fullName evidence="3">Chromosome 2, complete genome</fullName>
    </submittedName>
</protein>